<comment type="caution">
    <text evidence="1">The sequence shown here is derived from an EMBL/GenBank/DDBJ whole genome shotgun (WGS) entry which is preliminary data.</text>
</comment>
<accession>A0AAV1TUC4</accession>
<sequence>MKIEVAPVRNASGAPTKKSFIDADFAVDKQDRKSITGGVV</sequence>
<reference evidence="1" key="1">
    <citation type="submission" date="2024-01" db="EMBL/GenBank/DDBJ databases">
        <authorList>
            <person name="Webb A."/>
        </authorList>
    </citation>
    <scope>NUCLEOTIDE SEQUENCE</scope>
    <source>
        <strain evidence="1">Pm1</strain>
    </source>
</reference>
<gene>
    <name evidence="1" type="ORF">PM001_LOCUS10012</name>
</gene>
<evidence type="ECO:0000313" key="1">
    <source>
        <dbReference type="EMBL" id="CAK7924862.1"/>
    </source>
</evidence>
<dbReference type="EMBL" id="CAKLBY020000078">
    <property type="protein sequence ID" value="CAK7924862.1"/>
    <property type="molecule type" value="Genomic_DNA"/>
</dbReference>
<organism evidence="1 2">
    <name type="scientific">Peronospora matthiolae</name>
    <dbReference type="NCBI Taxonomy" id="2874970"/>
    <lineage>
        <taxon>Eukaryota</taxon>
        <taxon>Sar</taxon>
        <taxon>Stramenopiles</taxon>
        <taxon>Oomycota</taxon>
        <taxon>Peronosporomycetes</taxon>
        <taxon>Peronosporales</taxon>
        <taxon>Peronosporaceae</taxon>
        <taxon>Peronospora</taxon>
    </lineage>
</organism>
<protein>
    <submittedName>
        <fullName evidence="1">Uncharacterized protein</fullName>
    </submittedName>
</protein>
<evidence type="ECO:0000313" key="2">
    <source>
        <dbReference type="Proteomes" id="UP001162060"/>
    </source>
</evidence>
<proteinExistence type="predicted"/>
<dbReference type="AlphaFoldDB" id="A0AAV1TUC4"/>
<dbReference type="Proteomes" id="UP001162060">
    <property type="component" value="Unassembled WGS sequence"/>
</dbReference>
<name>A0AAV1TUC4_9STRA</name>